<evidence type="ECO:0008006" key="4">
    <source>
        <dbReference type="Google" id="ProtNLM"/>
    </source>
</evidence>
<evidence type="ECO:0000256" key="1">
    <source>
        <dbReference type="SAM" id="SignalP"/>
    </source>
</evidence>
<dbReference type="AlphaFoldDB" id="A0A8E2DHA4"/>
<accession>A0A8E2DHA4</accession>
<sequence>MLPPLIAIFALAILGPQNHLNLGVHGYGRVQSIQLNLYIPADALSAKPQYVVNHSRRHCNSEWFVLFEQIGNYRDSPYEISSNCFRIGPTSAFCKLRCDHLGHAPPLHRWSAINIRRRSSWAPSINNAHRFR</sequence>
<dbReference type="EMBL" id="KV722467">
    <property type="protein sequence ID" value="OCH87955.1"/>
    <property type="molecule type" value="Genomic_DNA"/>
</dbReference>
<gene>
    <name evidence="2" type="ORF">OBBRIDRAFT_805697</name>
</gene>
<reference evidence="2 3" key="1">
    <citation type="submission" date="2016-07" db="EMBL/GenBank/DDBJ databases">
        <title>Draft genome of the white-rot fungus Obba rivulosa 3A-2.</title>
        <authorList>
            <consortium name="DOE Joint Genome Institute"/>
            <person name="Miettinen O."/>
            <person name="Riley R."/>
            <person name="Acob R."/>
            <person name="Barry K."/>
            <person name="Cullen D."/>
            <person name="De Vries R."/>
            <person name="Hainaut M."/>
            <person name="Hatakka A."/>
            <person name="Henrissat B."/>
            <person name="Hilden K."/>
            <person name="Kuo R."/>
            <person name="Labutti K."/>
            <person name="Lipzen A."/>
            <person name="Makela M.R."/>
            <person name="Sandor L."/>
            <person name="Spatafora J.W."/>
            <person name="Grigoriev I.V."/>
            <person name="Hibbett D.S."/>
        </authorList>
    </citation>
    <scope>NUCLEOTIDE SEQUENCE [LARGE SCALE GENOMIC DNA]</scope>
    <source>
        <strain evidence="2 3">3A-2</strain>
    </source>
</reference>
<evidence type="ECO:0000313" key="2">
    <source>
        <dbReference type="EMBL" id="OCH87955.1"/>
    </source>
</evidence>
<organism evidence="2 3">
    <name type="scientific">Obba rivulosa</name>
    <dbReference type="NCBI Taxonomy" id="1052685"/>
    <lineage>
        <taxon>Eukaryota</taxon>
        <taxon>Fungi</taxon>
        <taxon>Dikarya</taxon>
        <taxon>Basidiomycota</taxon>
        <taxon>Agaricomycotina</taxon>
        <taxon>Agaricomycetes</taxon>
        <taxon>Polyporales</taxon>
        <taxon>Gelatoporiaceae</taxon>
        <taxon>Obba</taxon>
    </lineage>
</organism>
<feature type="chain" id="PRO_5034651271" description="Secreted protein" evidence="1">
    <location>
        <begin position="20"/>
        <end position="132"/>
    </location>
</feature>
<protein>
    <recommendedName>
        <fullName evidence="4">Secreted protein</fullName>
    </recommendedName>
</protein>
<dbReference type="Proteomes" id="UP000250043">
    <property type="component" value="Unassembled WGS sequence"/>
</dbReference>
<evidence type="ECO:0000313" key="3">
    <source>
        <dbReference type="Proteomes" id="UP000250043"/>
    </source>
</evidence>
<keyword evidence="3" id="KW-1185">Reference proteome</keyword>
<keyword evidence="1" id="KW-0732">Signal</keyword>
<name>A0A8E2DHA4_9APHY</name>
<feature type="signal peptide" evidence="1">
    <location>
        <begin position="1"/>
        <end position="19"/>
    </location>
</feature>
<proteinExistence type="predicted"/>